<name>A0ABV8PBC8_9SPHI</name>
<feature type="signal peptide" evidence="1">
    <location>
        <begin position="1"/>
        <end position="26"/>
    </location>
</feature>
<keyword evidence="1" id="KW-0732">Signal</keyword>
<evidence type="ECO:0000313" key="3">
    <source>
        <dbReference type="EMBL" id="MFC4211462.1"/>
    </source>
</evidence>
<feature type="domain" description="DUF6850" evidence="2">
    <location>
        <begin position="61"/>
        <end position="303"/>
    </location>
</feature>
<dbReference type="InterPro" id="IPR049236">
    <property type="entry name" value="DUF6850"/>
</dbReference>
<accession>A0ABV8PBC8</accession>
<gene>
    <name evidence="3" type="ORF">ACFOWA_09735</name>
</gene>
<sequence length="318" mass="36379">MKKILLLAMFLCYCFFCYSQSNSAVANQSLTSKVFNADSVSKNAFEFAKLSPFNIRKLMPLQYSNISIGFNYEKGDLMEAQNAGKIKNTYIKTEGSTKLGSVMLFGLFSYCKTFEDSTMYNHQTRNNTTAPYYFGSPINVSYERAVYNLSALAEKNLINNNLPVGFGADYRIGNHFSTNDPRGAISDFQFNLIGTLGYTFFNRLKIGAAYRYGYGQERFSVDYKNNNFSQIVLLPAYNNHLVNGYGEAYIRNTERDYNNDESRNGFDANVNFETGNFGDLYFTYSHIEEHQKYLRSSPSGRTDLINIIYIKMRSIYYG</sequence>
<dbReference type="Proteomes" id="UP001595789">
    <property type="component" value="Unassembled WGS sequence"/>
</dbReference>
<organism evidence="3 4">
    <name type="scientific">Pedobacter lithocola</name>
    <dbReference type="NCBI Taxonomy" id="1908239"/>
    <lineage>
        <taxon>Bacteria</taxon>
        <taxon>Pseudomonadati</taxon>
        <taxon>Bacteroidota</taxon>
        <taxon>Sphingobacteriia</taxon>
        <taxon>Sphingobacteriales</taxon>
        <taxon>Sphingobacteriaceae</taxon>
        <taxon>Pedobacter</taxon>
    </lineage>
</organism>
<dbReference type="Pfam" id="PF21012">
    <property type="entry name" value="DUF6850"/>
    <property type="match status" value="1"/>
</dbReference>
<reference evidence="4" key="1">
    <citation type="journal article" date="2019" name="Int. J. Syst. Evol. Microbiol.">
        <title>The Global Catalogue of Microorganisms (GCM) 10K type strain sequencing project: providing services to taxonomists for standard genome sequencing and annotation.</title>
        <authorList>
            <consortium name="The Broad Institute Genomics Platform"/>
            <consortium name="The Broad Institute Genome Sequencing Center for Infectious Disease"/>
            <person name="Wu L."/>
            <person name="Ma J."/>
        </authorList>
    </citation>
    <scope>NUCLEOTIDE SEQUENCE [LARGE SCALE GENOMIC DNA]</scope>
    <source>
        <strain evidence="4">CCM 8691</strain>
    </source>
</reference>
<dbReference type="RefSeq" id="WP_378984585.1">
    <property type="nucleotide sequence ID" value="NZ_JBHSBW010000009.1"/>
</dbReference>
<dbReference type="EMBL" id="JBHSBW010000009">
    <property type="protein sequence ID" value="MFC4211462.1"/>
    <property type="molecule type" value="Genomic_DNA"/>
</dbReference>
<comment type="caution">
    <text evidence="3">The sequence shown here is derived from an EMBL/GenBank/DDBJ whole genome shotgun (WGS) entry which is preliminary data.</text>
</comment>
<feature type="chain" id="PRO_5045298121" evidence="1">
    <location>
        <begin position="27"/>
        <end position="318"/>
    </location>
</feature>
<protein>
    <submittedName>
        <fullName evidence="3">DUF6850 family outer membrane beta-barrel protein</fullName>
    </submittedName>
</protein>
<evidence type="ECO:0000313" key="4">
    <source>
        <dbReference type="Proteomes" id="UP001595789"/>
    </source>
</evidence>
<dbReference type="SUPFAM" id="SSF56935">
    <property type="entry name" value="Porins"/>
    <property type="match status" value="1"/>
</dbReference>
<evidence type="ECO:0000256" key="1">
    <source>
        <dbReference type="SAM" id="SignalP"/>
    </source>
</evidence>
<evidence type="ECO:0000259" key="2">
    <source>
        <dbReference type="Pfam" id="PF21012"/>
    </source>
</evidence>
<keyword evidence="4" id="KW-1185">Reference proteome</keyword>
<proteinExistence type="predicted"/>